<dbReference type="InterPro" id="IPR036396">
    <property type="entry name" value="Cyt_P450_sf"/>
</dbReference>
<organism evidence="9 10">
    <name type="scientific">Mycobacterium colombiense</name>
    <dbReference type="NCBI Taxonomy" id="339268"/>
    <lineage>
        <taxon>Bacteria</taxon>
        <taxon>Bacillati</taxon>
        <taxon>Actinomycetota</taxon>
        <taxon>Actinomycetes</taxon>
        <taxon>Mycobacteriales</taxon>
        <taxon>Mycobacteriaceae</taxon>
        <taxon>Mycobacterium</taxon>
        <taxon>Mycobacterium avium complex (MAC)</taxon>
    </lineage>
</organism>
<dbReference type="GO" id="GO:0020037">
    <property type="term" value="F:heme binding"/>
    <property type="evidence" value="ECO:0007669"/>
    <property type="project" value="InterPro"/>
</dbReference>
<proteinExistence type="inferred from homology"/>
<dbReference type="PANTHER" id="PTHR46696:SF4">
    <property type="entry name" value="BIOTIN BIOSYNTHESIS CYTOCHROME P450"/>
    <property type="match status" value="1"/>
</dbReference>
<evidence type="ECO:0000256" key="5">
    <source>
        <dbReference type="ARBA" id="ARBA00023002"/>
    </source>
</evidence>
<dbReference type="Gene3D" id="1.10.630.10">
    <property type="entry name" value="Cytochrome P450"/>
    <property type="match status" value="1"/>
</dbReference>
<dbReference type="SUPFAM" id="SSF48264">
    <property type="entry name" value="Cytochrome P450"/>
    <property type="match status" value="1"/>
</dbReference>
<dbReference type="GO" id="GO:0008395">
    <property type="term" value="F:steroid hydroxylase activity"/>
    <property type="evidence" value="ECO:0007669"/>
    <property type="project" value="TreeGrafter"/>
</dbReference>
<dbReference type="InterPro" id="IPR017972">
    <property type="entry name" value="Cyt_P450_CS"/>
</dbReference>
<protein>
    <submittedName>
        <fullName evidence="9">Cytochrome</fullName>
    </submittedName>
</protein>
<accession>A0A853M160</accession>
<evidence type="ECO:0000256" key="8">
    <source>
        <dbReference type="RuleBase" id="RU000461"/>
    </source>
</evidence>
<dbReference type="PROSITE" id="PS00086">
    <property type="entry name" value="CYTOCHROME_P450"/>
    <property type="match status" value="1"/>
</dbReference>
<evidence type="ECO:0000256" key="1">
    <source>
        <dbReference type="ARBA" id="ARBA00001971"/>
    </source>
</evidence>
<dbReference type="EMBL" id="LZLG01000066">
    <property type="protein sequence ID" value="OBJ60780.1"/>
    <property type="molecule type" value="Genomic_DNA"/>
</dbReference>
<keyword evidence="3 8" id="KW-0349">Heme</keyword>
<dbReference type="RefSeq" id="WP_065052195.1">
    <property type="nucleotide sequence ID" value="NZ_LZKW01000092.1"/>
</dbReference>
<sequence>MGASITSEIFYDPYDVELNEDPYPLFRRLREEAPLSFNEQHDFYALSRYADAQHALHDHQNLSSARGNILELIKANMPVPPGMFLMQDPPTHDIYRKVLSRMFTPRKMREIEDTARNFCARSLDPLVGAGEFDFITNLGAEMPMRVICTLLGIPDDMQQAVRELSDSHVNTEAGGTMKSASSGYETGELFAEYVDWRAKNPSTDIVTEMLATEIIDVKGDVRLLTREEALVCIVQVAFAGAETTTRLIGWAGKVLAEHPEQREELVADRSLIPNTVEELMRFESPAPHIARYVAKDVEYCGQTIPAGKNLLLIVGAANRDHRQFPPDGDVFDIHRKAAAHLGFGVGVHYCLGASMARMEGRVAIDEILNRFPEWDIDMTRARMVTTSTVRGWDTLPAIVS</sequence>
<dbReference type="GO" id="GO:0005506">
    <property type="term" value="F:iron ion binding"/>
    <property type="evidence" value="ECO:0007669"/>
    <property type="project" value="InterPro"/>
</dbReference>
<dbReference type="GO" id="GO:0036199">
    <property type="term" value="F:cholest-4-en-3-one 26-monooxygenase activity"/>
    <property type="evidence" value="ECO:0007669"/>
    <property type="project" value="TreeGrafter"/>
</dbReference>
<evidence type="ECO:0000256" key="6">
    <source>
        <dbReference type="ARBA" id="ARBA00023004"/>
    </source>
</evidence>
<comment type="cofactor">
    <cofactor evidence="1">
        <name>heme</name>
        <dbReference type="ChEBI" id="CHEBI:30413"/>
    </cofactor>
</comment>
<evidence type="ECO:0000256" key="2">
    <source>
        <dbReference type="ARBA" id="ARBA00010617"/>
    </source>
</evidence>
<dbReference type="Proteomes" id="UP000093894">
    <property type="component" value="Unassembled WGS sequence"/>
</dbReference>
<dbReference type="PRINTS" id="PR00359">
    <property type="entry name" value="BP450"/>
</dbReference>
<gene>
    <name evidence="9" type="ORF">A5628_06955</name>
</gene>
<evidence type="ECO:0000313" key="9">
    <source>
        <dbReference type="EMBL" id="OBJ60780.1"/>
    </source>
</evidence>
<keyword evidence="5 8" id="KW-0560">Oxidoreductase</keyword>
<evidence type="ECO:0000256" key="4">
    <source>
        <dbReference type="ARBA" id="ARBA00022723"/>
    </source>
</evidence>
<dbReference type="Pfam" id="PF00067">
    <property type="entry name" value="p450"/>
    <property type="match status" value="1"/>
</dbReference>
<dbReference type="GO" id="GO:0006707">
    <property type="term" value="P:cholesterol catabolic process"/>
    <property type="evidence" value="ECO:0007669"/>
    <property type="project" value="TreeGrafter"/>
</dbReference>
<dbReference type="PRINTS" id="PR00385">
    <property type="entry name" value="P450"/>
</dbReference>
<comment type="similarity">
    <text evidence="2 8">Belongs to the cytochrome P450 family.</text>
</comment>
<evidence type="ECO:0000256" key="3">
    <source>
        <dbReference type="ARBA" id="ARBA00022617"/>
    </source>
</evidence>
<dbReference type="CDD" id="cd11078">
    <property type="entry name" value="CYP130-like"/>
    <property type="match status" value="1"/>
</dbReference>
<dbReference type="InterPro" id="IPR001128">
    <property type="entry name" value="Cyt_P450"/>
</dbReference>
<reference evidence="9 10" key="1">
    <citation type="submission" date="2016-06" db="EMBL/GenBank/DDBJ databases">
        <authorList>
            <person name="Sutton G."/>
            <person name="Brinkac L."/>
            <person name="Sanka R."/>
            <person name="Adams M."/>
            <person name="Lau E."/>
            <person name="Garcia-Basteiro A."/>
            <person name="Lopez-Varela E."/>
            <person name="Palencia S."/>
        </authorList>
    </citation>
    <scope>NUCLEOTIDE SEQUENCE [LARGE SCALE GENOMIC DNA]</scope>
    <source>
        <strain evidence="9 10">1164983.0</strain>
    </source>
</reference>
<evidence type="ECO:0000313" key="10">
    <source>
        <dbReference type="Proteomes" id="UP000093894"/>
    </source>
</evidence>
<keyword evidence="7 8" id="KW-0503">Monooxygenase</keyword>
<dbReference type="InterPro" id="IPR002397">
    <property type="entry name" value="Cyt_P450_B"/>
</dbReference>
<name>A0A853M160_9MYCO</name>
<evidence type="ECO:0000256" key="7">
    <source>
        <dbReference type="ARBA" id="ARBA00023033"/>
    </source>
</evidence>
<dbReference type="AlphaFoldDB" id="A0A853M160"/>
<dbReference type="PANTHER" id="PTHR46696">
    <property type="entry name" value="P450, PUTATIVE (EUROFUNG)-RELATED"/>
    <property type="match status" value="1"/>
</dbReference>
<keyword evidence="6 8" id="KW-0408">Iron</keyword>
<comment type="caution">
    <text evidence="9">The sequence shown here is derived from an EMBL/GenBank/DDBJ whole genome shotgun (WGS) entry which is preliminary data.</text>
</comment>
<dbReference type="FunFam" id="1.10.630.10:FF:000018">
    <property type="entry name" value="Cytochrome P450 monooxygenase"/>
    <property type="match status" value="1"/>
</dbReference>
<keyword evidence="4 8" id="KW-0479">Metal-binding</keyword>